<dbReference type="SUPFAM" id="SSF52540">
    <property type="entry name" value="P-loop containing nucleoside triphosphate hydrolases"/>
    <property type="match status" value="1"/>
</dbReference>
<dbReference type="GO" id="GO:0019843">
    <property type="term" value="F:rRNA binding"/>
    <property type="evidence" value="ECO:0007669"/>
    <property type="project" value="TreeGrafter"/>
</dbReference>
<evidence type="ECO:0000259" key="3">
    <source>
        <dbReference type="Pfam" id="PF01926"/>
    </source>
</evidence>
<dbReference type="Pfam" id="PF01926">
    <property type="entry name" value="MMR_HSR1"/>
    <property type="match status" value="1"/>
</dbReference>
<dbReference type="AlphaFoldDB" id="A0A2P8DUH5"/>
<evidence type="ECO:0000256" key="2">
    <source>
        <dbReference type="SAM" id="Phobius"/>
    </source>
</evidence>
<feature type="compositionally biased region" description="Low complexity" evidence="1">
    <location>
        <begin position="169"/>
        <end position="180"/>
    </location>
</feature>
<accession>A0A2P8DUH5</accession>
<dbReference type="Gene3D" id="3.40.50.300">
    <property type="entry name" value="P-loop containing nucleotide triphosphate hydrolases"/>
    <property type="match status" value="1"/>
</dbReference>
<evidence type="ECO:0000313" key="4">
    <source>
        <dbReference type="EMBL" id="PSL00834.1"/>
    </source>
</evidence>
<keyword evidence="2" id="KW-0472">Membrane</keyword>
<dbReference type="GO" id="GO:0043024">
    <property type="term" value="F:ribosomal small subunit binding"/>
    <property type="evidence" value="ECO:0007669"/>
    <property type="project" value="TreeGrafter"/>
</dbReference>
<dbReference type="CDD" id="cd11383">
    <property type="entry name" value="YfjP"/>
    <property type="match status" value="1"/>
</dbReference>
<proteinExistence type="predicted"/>
<feature type="compositionally biased region" description="Low complexity" evidence="1">
    <location>
        <begin position="116"/>
        <end position="132"/>
    </location>
</feature>
<dbReference type="GO" id="GO:0000028">
    <property type="term" value="P:ribosomal small subunit assembly"/>
    <property type="evidence" value="ECO:0007669"/>
    <property type="project" value="TreeGrafter"/>
</dbReference>
<gene>
    <name evidence="4" type="ORF">CLV63_101312</name>
</gene>
<feature type="compositionally biased region" description="Low complexity" evidence="1">
    <location>
        <begin position="21"/>
        <end position="33"/>
    </location>
</feature>
<feature type="region of interest" description="Disordered" evidence="1">
    <location>
        <begin position="1"/>
        <end position="225"/>
    </location>
</feature>
<feature type="region of interest" description="Disordered" evidence="1">
    <location>
        <begin position="242"/>
        <end position="302"/>
    </location>
</feature>
<organism evidence="4 5">
    <name type="scientific">Murinocardiopsis flavida</name>
    <dbReference type="NCBI Taxonomy" id="645275"/>
    <lineage>
        <taxon>Bacteria</taxon>
        <taxon>Bacillati</taxon>
        <taxon>Actinomycetota</taxon>
        <taxon>Actinomycetes</taxon>
        <taxon>Streptosporangiales</taxon>
        <taxon>Nocardiopsidaceae</taxon>
        <taxon>Murinocardiopsis</taxon>
    </lineage>
</organism>
<feature type="domain" description="G" evidence="3">
    <location>
        <begin position="361"/>
        <end position="484"/>
    </location>
</feature>
<dbReference type="EMBL" id="PYGA01000001">
    <property type="protein sequence ID" value="PSL00834.1"/>
    <property type="molecule type" value="Genomic_DNA"/>
</dbReference>
<dbReference type="InterPro" id="IPR005662">
    <property type="entry name" value="GTPase_Era-like"/>
</dbReference>
<feature type="compositionally biased region" description="Basic and acidic residues" evidence="1">
    <location>
        <begin position="34"/>
        <end position="43"/>
    </location>
</feature>
<protein>
    <submittedName>
        <fullName evidence="4">50S ribosome-binding GTPase</fullName>
    </submittedName>
</protein>
<dbReference type="InterPro" id="IPR006073">
    <property type="entry name" value="GTP-bd"/>
</dbReference>
<feature type="compositionally biased region" description="Basic and acidic residues" evidence="1">
    <location>
        <begin position="1"/>
        <end position="16"/>
    </location>
</feature>
<evidence type="ECO:0000313" key="5">
    <source>
        <dbReference type="Proteomes" id="UP000240542"/>
    </source>
</evidence>
<dbReference type="RefSeq" id="WP_106581010.1">
    <property type="nucleotide sequence ID" value="NZ_PYGA01000001.1"/>
</dbReference>
<keyword evidence="2" id="KW-1133">Transmembrane helix</keyword>
<feature type="transmembrane region" description="Helical" evidence="2">
    <location>
        <begin position="767"/>
        <end position="793"/>
    </location>
</feature>
<dbReference type="PANTHER" id="PTHR42698:SF1">
    <property type="entry name" value="GTPASE ERA, MITOCHONDRIAL"/>
    <property type="match status" value="1"/>
</dbReference>
<comment type="caution">
    <text evidence="4">The sequence shown here is derived from an EMBL/GenBank/DDBJ whole genome shotgun (WGS) entry which is preliminary data.</text>
</comment>
<dbReference type="GO" id="GO:0005525">
    <property type="term" value="F:GTP binding"/>
    <property type="evidence" value="ECO:0007669"/>
    <property type="project" value="InterPro"/>
</dbReference>
<name>A0A2P8DUH5_9ACTN</name>
<sequence>MTTHRNSADSHEETEATPHNGAAAGARAASGGRRAAERADSGDRGATVSFPELRRAVDEPDPDTADPDAHLWARRNGWADENGPVEAAAEAAEDDPGRGGDALPALGEPGYEGWRRPAAPAGGDAARATAAGWLPVGGEHAPEPADESAAAPRSAAAAGERAHDDTADDGPASPASPGADPESDPLPRRPAPGTGRHAAAPRRRVAPGTRRGDPDDPEGLAGWVGSLVEAVDEATAIAGRRTGPVPQVAPPEAAEQPDQQGPAAAADPGAAEPVTDPADLADWDTTGFAPTDDDDYRPTTHDDWEAAPAVTRAELIARLDALARVVEIGGPDFAPELVVRARRVLDHAGARLRLSSEHTVVALAGGTGSGKSSLFNALCGLELSRVGVTRPTTGSAHACMWGDNGAQGLLDWLGVPPRSRHSRVSELDSDDSELGGLILLDLPDHDSVRSNHTVEADRLIGSVDLLVWVLDPQKYADAAVHHRYLAEMAGHGAVMVAVLNQVDRVDPDELEELLTDLRRLLESESGVHPRILTASAVTDHGIGDLRRLLRDTVSDRRAAIDRIVADLDQVTGDYAEYGKAGAAPSAVPDPVRTALGAGLADAAGVAAVADATETAFEHRGATLVGWPVARLADRLRGDPLRAVQLDFLRDDMRGGAEGPVGVQEPEVESAVGTAAEDVGAGLADPWPRRLRAAARSNAADLPAELGRAVAGAVPPADSTPSWWQAVRAVQFALVALAGLSAVWFATVLVSVLGGGLTGVPPLDRPAFIGYAAAVVAAALLVGWLIGVGCRNLVTVAAARRREEVENEAGRRVRSIAAEWVVAPIDEELRNHRDFCGSLSAARGASEPG</sequence>
<keyword evidence="5" id="KW-1185">Reference proteome</keyword>
<dbReference type="InterPro" id="IPR027417">
    <property type="entry name" value="P-loop_NTPase"/>
</dbReference>
<dbReference type="PANTHER" id="PTHR42698">
    <property type="entry name" value="GTPASE ERA"/>
    <property type="match status" value="1"/>
</dbReference>
<dbReference type="OrthoDB" id="974105at2"/>
<reference evidence="4 5" key="1">
    <citation type="submission" date="2018-03" db="EMBL/GenBank/DDBJ databases">
        <title>Genomic Encyclopedia of Archaeal and Bacterial Type Strains, Phase II (KMG-II): from individual species to whole genera.</title>
        <authorList>
            <person name="Goeker M."/>
        </authorList>
    </citation>
    <scope>NUCLEOTIDE SEQUENCE [LARGE SCALE GENOMIC DNA]</scope>
    <source>
        <strain evidence="4 5">DSM 45312</strain>
    </source>
</reference>
<evidence type="ECO:0000256" key="1">
    <source>
        <dbReference type="SAM" id="MobiDB-lite"/>
    </source>
</evidence>
<feature type="transmembrane region" description="Helical" evidence="2">
    <location>
        <begin position="731"/>
        <end position="755"/>
    </location>
</feature>
<keyword evidence="2" id="KW-0812">Transmembrane</keyword>
<feature type="compositionally biased region" description="Low complexity" evidence="1">
    <location>
        <begin position="243"/>
        <end position="274"/>
    </location>
</feature>
<dbReference type="GO" id="GO:0005829">
    <property type="term" value="C:cytosol"/>
    <property type="evidence" value="ECO:0007669"/>
    <property type="project" value="TreeGrafter"/>
</dbReference>
<feature type="compositionally biased region" description="Low complexity" evidence="1">
    <location>
        <begin position="147"/>
        <end position="159"/>
    </location>
</feature>
<dbReference type="Proteomes" id="UP000240542">
    <property type="component" value="Unassembled WGS sequence"/>
</dbReference>